<evidence type="ECO:0000313" key="1">
    <source>
        <dbReference type="EMBL" id="CAK8988206.1"/>
    </source>
</evidence>
<dbReference type="EMBL" id="CAXAMN010000392">
    <property type="protein sequence ID" value="CAK8988206.1"/>
    <property type="molecule type" value="Genomic_DNA"/>
</dbReference>
<organism evidence="2 3">
    <name type="scientific">Durusdinium trenchii</name>
    <dbReference type="NCBI Taxonomy" id="1381693"/>
    <lineage>
        <taxon>Eukaryota</taxon>
        <taxon>Sar</taxon>
        <taxon>Alveolata</taxon>
        <taxon>Dinophyceae</taxon>
        <taxon>Suessiales</taxon>
        <taxon>Symbiodiniaceae</taxon>
        <taxon>Durusdinium</taxon>
    </lineage>
</organism>
<name>A0ABP0HDF5_9DINO</name>
<gene>
    <name evidence="1" type="ORF">CCMP2556_LOCUS1172</name>
    <name evidence="2" type="ORF">CCMP2556_LOCUS1195</name>
</gene>
<sequence length="309" mass="32069">MALLKLKTELENALGELVLHEDVMEDTDCVPASVPSASQADFDEVHEAAGPGEMFGKARAPIWNARMPSVGYCSTAATTPMASATASAMPSTPTQENISAELTPRGQEGRADLTNAEGQHDLLSGGHFRLGNACLQVARWLPSQADFDEVHEAEGPGEMSGKARTPMWNAQMPSVGYCSPAALAPMATATASAMPSTPQEGSAGLLPLGQEGRGGDLVSAPEQHDLLPGGMGRFRLGTSCLQVARWPLASPIQRMDEAEAEAHFKADGLGALREPGKDQASNAADLAGAALSQALEARGRPGASSTSLL</sequence>
<dbReference type="EMBL" id="CAXAMN010000403">
    <property type="protein sequence ID" value="CAK8988258.1"/>
    <property type="molecule type" value="Genomic_DNA"/>
</dbReference>
<evidence type="ECO:0000313" key="3">
    <source>
        <dbReference type="Proteomes" id="UP001642484"/>
    </source>
</evidence>
<protein>
    <submittedName>
        <fullName evidence="2">Uncharacterized protein</fullName>
    </submittedName>
</protein>
<accession>A0ABP0HDF5</accession>
<comment type="caution">
    <text evidence="2">The sequence shown here is derived from an EMBL/GenBank/DDBJ whole genome shotgun (WGS) entry which is preliminary data.</text>
</comment>
<keyword evidence="3" id="KW-1185">Reference proteome</keyword>
<reference evidence="2 3" key="1">
    <citation type="submission" date="2024-02" db="EMBL/GenBank/DDBJ databases">
        <authorList>
            <person name="Chen Y."/>
            <person name="Shah S."/>
            <person name="Dougan E. K."/>
            <person name="Thang M."/>
            <person name="Chan C."/>
        </authorList>
    </citation>
    <scope>NUCLEOTIDE SEQUENCE [LARGE SCALE GENOMIC DNA]</scope>
</reference>
<dbReference type="Proteomes" id="UP001642484">
    <property type="component" value="Unassembled WGS sequence"/>
</dbReference>
<evidence type="ECO:0000313" key="2">
    <source>
        <dbReference type="EMBL" id="CAK8988258.1"/>
    </source>
</evidence>
<proteinExistence type="predicted"/>